<dbReference type="InterPro" id="IPR050351">
    <property type="entry name" value="BphY/WalK/GraS-like"/>
</dbReference>
<feature type="domain" description="Histidine kinase" evidence="14">
    <location>
        <begin position="227"/>
        <end position="441"/>
    </location>
</feature>
<comment type="caution">
    <text evidence="16">The sequence shown here is derived from an EMBL/GenBank/DDBJ whole genome shotgun (WGS) entry which is preliminary data.</text>
</comment>
<dbReference type="Gene3D" id="3.30.565.10">
    <property type="entry name" value="Histidine kinase-like ATPase, C-terminal domain"/>
    <property type="match status" value="1"/>
</dbReference>
<dbReference type="Gene3D" id="1.10.287.130">
    <property type="match status" value="1"/>
</dbReference>
<dbReference type="Pfam" id="PF00512">
    <property type="entry name" value="HisKA"/>
    <property type="match status" value="1"/>
</dbReference>
<keyword evidence="9" id="KW-0067">ATP-binding</keyword>
<proteinExistence type="predicted"/>
<comment type="catalytic activity">
    <reaction evidence="1">
        <text>ATP + protein L-histidine = ADP + protein N-phospho-L-histidine.</text>
        <dbReference type="EC" id="2.7.13.3"/>
    </reaction>
</comment>
<dbReference type="Gene3D" id="3.30.450.20">
    <property type="entry name" value="PAS domain"/>
    <property type="match status" value="1"/>
</dbReference>
<evidence type="ECO:0000256" key="11">
    <source>
        <dbReference type="ARBA" id="ARBA00023136"/>
    </source>
</evidence>
<keyword evidence="8" id="KW-0418">Kinase</keyword>
<keyword evidence="12" id="KW-0175">Coiled coil</keyword>
<dbReference type="PRINTS" id="PR00344">
    <property type="entry name" value="BCTRLSENSOR"/>
</dbReference>
<dbReference type="GO" id="GO:0000156">
    <property type="term" value="F:phosphorelay response regulator activity"/>
    <property type="evidence" value="ECO:0007669"/>
    <property type="project" value="TreeGrafter"/>
</dbReference>
<reference evidence="16" key="1">
    <citation type="journal article" date="2014" name="Int. J. Syst. Evol. Microbiol.">
        <title>Complete genome sequence of Corynebacterium casei LMG S-19264T (=DSM 44701T), isolated from a smear-ripened cheese.</title>
        <authorList>
            <consortium name="US DOE Joint Genome Institute (JGI-PGF)"/>
            <person name="Walter F."/>
            <person name="Albersmeier A."/>
            <person name="Kalinowski J."/>
            <person name="Ruckert C."/>
        </authorList>
    </citation>
    <scope>NUCLEOTIDE SEQUENCE</scope>
    <source>
        <strain evidence="16">JCM 31311</strain>
    </source>
</reference>
<evidence type="ECO:0000256" key="9">
    <source>
        <dbReference type="ARBA" id="ARBA00022840"/>
    </source>
</evidence>
<dbReference type="GO" id="GO:0030295">
    <property type="term" value="F:protein kinase activator activity"/>
    <property type="evidence" value="ECO:0007669"/>
    <property type="project" value="TreeGrafter"/>
</dbReference>
<protein>
    <recommendedName>
        <fullName evidence="3">histidine kinase</fullName>
        <ecNumber evidence="3">2.7.13.3</ecNumber>
    </recommendedName>
</protein>
<dbReference type="FunFam" id="3.30.565.10:FF:000023">
    <property type="entry name" value="PAS domain-containing sensor histidine kinase"/>
    <property type="match status" value="1"/>
</dbReference>
<dbReference type="GO" id="GO:0000155">
    <property type="term" value="F:phosphorelay sensor kinase activity"/>
    <property type="evidence" value="ECO:0007669"/>
    <property type="project" value="InterPro"/>
</dbReference>
<dbReference type="InterPro" id="IPR003594">
    <property type="entry name" value="HATPase_dom"/>
</dbReference>
<dbReference type="InterPro" id="IPR005467">
    <property type="entry name" value="His_kinase_dom"/>
</dbReference>
<evidence type="ECO:0000259" key="15">
    <source>
        <dbReference type="PROSITE" id="PS50112"/>
    </source>
</evidence>
<evidence type="ECO:0000256" key="4">
    <source>
        <dbReference type="ARBA" id="ARBA00022475"/>
    </source>
</evidence>
<evidence type="ECO:0000256" key="12">
    <source>
        <dbReference type="SAM" id="Coils"/>
    </source>
</evidence>
<evidence type="ECO:0000256" key="5">
    <source>
        <dbReference type="ARBA" id="ARBA00022553"/>
    </source>
</evidence>
<keyword evidence="17" id="KW-1185">Reference proteome</keyword>
<keyword evidence="5" id="KW-0597">Phosphoprotein</keyword>
<feature type="domain" description="PAS" evidence="15">
    <location>
        <begin position="71"/>
        <end position="141"/>
    </location>
</feature>
<feature type="compositionally biased region" description="Basic and acidic residues" evidence="13">
    <location>
        <begin position="1"/>
        <end position="14"/>
    </location>
</feature>
<reference evidence="16" key="2">
    <citation type="submission" date="2020-09" db="EMBL/GenBank/DDBJ databases">
        <authorList>
            <person name="Sun Q."/>
            <person name="Ohkuma M."/>
        </authorList>
    </citation>
    <scope>NUCLEOTIDE SEQUENCE</scope>
    <source>
        <strain evidence="16">JCM 31311</strain>
    </source>
</reference>
<dbReference type="SUPFAM" id="SSF55874">
    <property type="entry name" value="ATPase domain of HSP90 chaperone/DNA topoisomerase II/histidine kinase"/>
    <property type="match status" value="1"/>
</dbReference>
<dbReference type="GO" id="GO:0005524">
    <property type="term" value="F:ATP binding"/>
    <property type="evidence" value="ECO:0007669"/>
    <property type="project" value="UniProtKB-KW"/>
</dbReference>
<evidence type="ECO:0000256" key="2">
    <source>
        <dbReference type="ARBA" id="ARBA00004236"/>
    </source>
</evidence>
<evidence type="ECO:0000256" key="6">
    <source>
        <dbReference type="ARBA" id="ARBA00022679"/>
    </source>
</evidence>
<dbReference type="InterPro" id="IPR013656">
    <property type="entry name" value="PAS_4"/>
</dbReference>
<keyword evidence="4" id="KW-1003">Cell membrane</keyword>
<dbReference type="InterPro" id="IPR036097">
    <property type="entry name" value="HisK_dim/P_sf"/>
</dbReference>
<evidence type="ECO:0000313" key="17">
    <source>
        <dbReference type="Proteomes" id="UP000603865"/>
    </source>
</evidence>
<evidence type="ECO:0000256" key="1">
    <source>
        <dbReference type="ARBA" id="ARBA00000085"/>
    </source>
</evidence>
<dbReference type="InterPro" id="IPR004358">
    <property type="entry name" value="Sig_transdc_His_kin-like_C"/>
</dbReference>
<dbReference type="InterPro" id="IPR003661">
    <property type="entry name" value="HisK_dim/P_dom"/>
</dbReference>
<dbReference type="NCBIfam" id="TIGR00229">
    <property type="entry name" value="sensory_box"/>
    <property type="match status" value="1"/>
</dbReference>
<dbReference type="PANTHER" id="PTHR42878">
    <property type="entry name" value="TWO-COMPONENT HISTIDINE KINASE"/>
    <property type="match status" value="1"/>
</dbReference>
<dbReference type="CDD" id="cd00130">
    <property type="entry name" value="PAS"/>
    <property type="match status" value="1"/>
</dbReference>
<dbReference type="SMART" id="SM00387">
    <property type="entry name" value="HATPase_c"/>
    <property type="match status" value="1"/>
</dbReference>
<evidence type="ECO:0000259" key="14">
    <source>
        <dbReference type="PROSITE" id="PS50109"/>
    </source>
</evidence>
<dbReference type="GO" id="GO:0005886">
    <property type="term" value="C:plasma membrane"/>
    <property type="evidence" value="ECO:0007669"/>
    <property type="project" value="UniProtKB-SubCell"/>
</dbReference>
<comment type="subcellular location">
    <subcellularLocation>
        <location evidence="2">Cell membrane</location>
    </subcellularLocation>
</comment>
<dbReference type="PROSITE" id="PS50112">
    <property type="entry name" value="PAS"/>
    <property type="match status" value="1"/>
</dbReference>
<dbReference type="InterPro" id="IPR000014">
    <property type="entry name" value="PAS"/>
</dbReference>
<keyword evidence="11" id="KW-0472">Membrane</keyword>
<dbReference type="PROSITE" id="PS50109">
    <property type="entry name" value="HIS_KIN"/>
    <property type="match status" value="1"/>
</dbReference>
<name>A0A918CP50_9DEIO</name>
<gene>
    <name evidence="16" type="ORF">GCM10008957_49260</name>
</gene>
<dbReference type="SMART" id="SM00091">
    <property type="entry name" value="PAS"/>
    <property type="match status" value="1"/>
</dbReference>
<evidence type="ECO:0000256" key="8">
    <source>
        <dbReference type="ARBA" id="ARBA00022777"/>
    </source>
</evidence>
<keyword evidence="6" id="KW-0808">Transferase</keyword>
<dbReference type="Proteomes" id="UP000603865">
    <property type="component" value="Unassembled WGS sequence"/>
</dbReference>
<sequence>MVYGNDDPRNKAEDQLSQAHHARPAVPLSDVAPESLNAQLDWQQHELQLHQIELELQNQELRRTNSELEDARREYQALFDGAPVGYLVLDEAGFIQRANRTAGQQLGVAEGTLPGRRFSSFIPANEARSFALFLRRLVQTGQAAPLEVSLARTGDGNTDLVVQLQGEAMEHPSGTPIQCRVTLTDITAQRHAQAEVQRLNASLEARVAERTEQLSALNEELETVMYAVSHELLTPLRQARDFGHLLARPEEPEKPELHQHYLSNIEQAMGRMEDLLHGLLQYFRAGQQRLRLRQIDLNQVLTQVRKGLNVQSTADGISFVIDPLPVVYGDSLALQLIFSTLISNAIKFSRTVEATRIRVSCNETAETYVFSVEDNGVGFNMRQKDRLFGMFQRLHSTREFEGLGLGLALVKRFVQRHGGRVWAEGKPGQGATFWFSLPKTQPGRTP</sequence>
<keyword evidence="10" id="KW-0902">Two-component regulatory system</keyword>
<evidence type="ECO:0000313" key="16">
    <source>
        <dbReference type="EMBL" id="GGR33026.1"/>
    </source>
</evidence>
<feature type="coiled-coil region" evidence="12">
    <location>
        <begin position="42"/>
        <end position="81"/>
    </location>
</feature>
<dbReference type="GO" id="GO:0007234">
    <property type="term" value="P:osmosensory signaling via phosphorelay pathway"/>
    <property type="evidence" value="ECO:0007669"/>
    <property type="project" value="TreeGrafter"/>
</dbReference>
<dbReference type="AlphaFoldDB" id="A0A918CP50"/>
<dbReference type="Pfam" id="PF08448">
    <property type="entry name" value="PAS_4"/>
    <property type="match status" value="1"/>
</dbReference>
<keyword evidence="7" id="KW-0547">Nucleotide-binding</keyword>
<evidence type="ECO:0000256" key="10">
    <source>
        <dbReference type="ARBA" id="ARBA00023012"/>
    </source>
</evidence>
<dbReference type="CDD" id="cd00082">
    <property type="entry name" value="HisKA"/>
    <property type="match status" value="1"/>
</dbReference>
<evidence type="ECO:0000256" key="3">
    <source>
        <dbReference type="ARBA" id="ARBA00012438"/>
    </source>
</evidence>
<dbReference type="PANTHER" id="PTHR42878:SF15">
    <property type="entry name" value="BACTERIOPHYTOCHROME"/>
    <property type="match status" value="1"/>
</dbReference>
<dbReference type="SUPFAM" id="SSF47384">
    <property type="entry name" value="Homodimeric domain of signal transducing histidine kinase"/>
    <property type="match status" value="1"/>
</dbReference>
<feature type="region of interest" description="Disordered" evidence="13">
    <location>
        <begin position="1"/>
        <end position="23"/>
    </location>
</feature>
<organism evidence="16 17">
    <name type="scientific">Deinococcus ruber</name>
    <dbReference type="NCBI Taxonomy" id="1848197"/>
    <lineage>
        <taxon>Bacteria</taxon>
        <taxon>Thermotogati</taxon>
        <taxon>Deinococcota</taxon>
        <taxon>Deinococci</taxon>
        <taxon>Deinococcales</taxon>
        <taxon>Deinococcaceae</taxon>
        <taxon>Deinococcus</taxon>
    </lineage>
</organism>
<evidence type="ECO:0000256" key="7">
    <source>
        <dbReference type="ARBA" id="ARBA00022741"/>
    </source>
</evidence>
<dbReference type="EC" id="2.7.13.3" evidence="3"/>
<accession>A0A918CP50</accession>
<dbReference type="InterPro" id="IPR036890">
    <property type="entry name" value="HATPase_C_sf"/>
</dbReference>
<dbReference type="SUPFAM" id="SSF55785">
    <property type="entry name" value="PYP-like sensor domain (PAS domain)"/>
    <property type="match status" value="1"/>
</dbReference>
<dbReference type="InterPro" id="IPR035965">
    <property type="entry name" value="PAS-like_dom_sf"/>
</dbReference>
<dbReference type="EMBL" id="BMQL01000057">
    <property type="protein sequence ID" value="GGR33026.1"/>
    <property type="molecule type" value="Genomic_DNA"/>
</dbReference>
<dbReference type="SMART" id="SM00388">
    <property type="entry name" value="HisKA"/>
    <property type="match status" value="1"/>
</dbReference>
<dbReference type="Pfam" id="PF02518">
    <property type="entry name" value="HATPase_c"/>
    <property type="match status" value="1"/>
</dbReference>
<evidence type="ECO:0000256" key="13">
    <source>
        <dbReference type="SAM" id="MobiDB-lite"/>
    </source>
</evidence>